<keyword evidence="3" id="KW-1185">Reference proteome</keyword>
<dbReference type="Gene3D" id="1.10.3210.10">
    <property type="entry name" value="Hypothetical protein af1432"/>
    <property type="match status" value="1"/>
</dbReference>
<evidence type="ECO:0000313" key="2">
    <source>
        <dbReference type="EMBL" id="MCU6743222.1"/>
    </source>
</evidence>
<protein>
    <submittedName>
        <fullName evidence="2">HD domain-containing protein</fullName>
    </submittedName>
</protein>
<dbReference type="SMART" id="SM00471">
    <property type="entry name" value="HDc"/>
    <property type="match status" value="1"/>
</dbReference>
<dbReference type="SUPFAM" id="SSF109604">
    <property type="entry name" value="HD-domain/PDEase-like"/>
    <property type="match status" value="1"/>
</dbReference>
<dbReference type="Proteomes" id="UP001652432">
    <property type="component" value="Unassembled WGS sequence"/>
</dbReference>
<dbReference type="EMBL" id="JAOQKJ010000001">
    <property type="protein sequence ID" value="MCU6743222.1"/>
    <property type="molecule type" value="Genomic_DNA"/>
</dbReference>
<dbReference type="InterPro" id="IPR003607">
    <property type="entry name" value="HD/PDEase_dom"/>
</dbReference>
<organism evidence="2 3">
    <name type="scientific">Suilimivivens aceti</name>
    <dbReference type="NCBI Taxonomy" id="2981774"/>
    <lineage>
        <taxon>Bacteria</taxon>
        <taxon>Bacillati</taxon>
        <taxon>Bacillota</taxon>
        <taxon>Clostridia</taxon>
        <taxon>Lachnospirales</taxon>
        <taxon>Lachnospiraceae</taxon>
        <taxon>Suilimivivens</taxon>
    </lineage>
</organism>
<dbReference type="Pfam" id="PF01966">
    <property type="entry name" value="HD"/>
    <property type="match status" value="1"/>
</dbReference>
<sequence length="183" mass="21960">MESLKEGHQRRMEKYRKQYEQRRKFYRLLKENASDILHSENFQKTRHHIQHGTMPVYRHCLDVAKQSIQINKALGLGCSERDLIRGALLHDYFLYDWHDKNRENYQKLHGFYHPGIALKNARKEYHLTRREEDIIKKHMWPLTVVPPLCREAWVVTAADKYCSLLETLKIRKRPGRVRVGVAK</sequence>
<proteinExistence type="predicted"/>
<dbReference type="CDD" id="cd00077">
    <property type="entry name" value="HDc"/>
    <property type="match status" value="1"/>
</dbReference>
<evidence type="ECO:0000313" key="3">
    <source>
        <dbReference type="Proteomes" id="UP001652432"/>
    </source>
</evidence>
<feature type="domain" description="HD/PDEase" evidence="1">
    <location>
        <begin position="52"/>
        <end position="173"/>
    </location>
</feature>
<comment type="caution">
    <text evidence="2">The sequence shown here is derived from an EMBL/GenBank/DDBJ whole genome shotgun (WGS) entry which is preliminary data.</text>
</comment>
<name>A0ABT2SYZ5_9FIRM</name>
<evidence type="ECO:0000259" key="1">
    <source>
        <dbReference type="SMART" id="SM00471"/>
    </source>
</evidence>
<reference evidence="2 3" key="1">
    <citation type="journal article" date="2021" name="ISME Commun">
        <title>Automated analysis of genomic sequences facilitates high-throughput and comprehensive description of bacteria.</title>
        <authorList>
            <person name="Hitch T.C.A."/>
        </authorList>
    </citation>
    <scope>NUCLEOTIDE SEQUENCE [LARGE SCALE GENOMIC DNA]</scope>
    <source>
        <strain evidence="2 3">Sanger_18</strain>
    </source>
</reference>
<dbReference type="InterPro" id="IPR006674">
    <property type="entry name" value="HD_domain"/>
</dbReference>
<gene>
    <name evidence="2" type="ORF">OCV77_01650</name>
</gene>
<accession>A0ABT2SYZ5</accession>
<dbReference type="RefSeq" id="WP_262572711.1">
    <property type="nucleotide sequence ID" value="NZ_JAOQKJ010000001.1"/>
</dbReference>